<protein>
    <submittedName>
        <fullName evidence="3">DnaJ domain-containing protein</fullName>
    </submittedName>
</protein>
<dbReference type="InterPro" id="IPR018253">
    <property type="entry name" value="DnaJ_domain_CS"/>
</dbReference>
<dbReference type="PROSITE" id="PS00636">
    <property type="entry name" value="DNAJ_1"/>
    <property type="match status" value="1"/>
</dbReference>
<dbReference type="PANTHER" id="PTHR43096:SF48">
    <property type="entry name" value="CHAPERONE PROTEIN DNAJ"/>
    <property type="match status" value="1"/>
</dbReference>
<dbReference type="PRINTS" id="PR00625">
    <property type="entry name" value="JDOMAIN"/>
</dbReference>
<dbReference type="Gene3D" id="1.10.287.110">
    <property type="entry name" value="DnaJ domain"/>
    <property type="match status" value="1"/>
</dbReference>
<dbReference type="Proteomes" id="UP001165367">
    <property type="component" value="Unassembled WGS sequence"/>
</dbReference>
<keyword evidence="1" id="KW-0143">Chaperone</keyword>
<dbReference type="InterPro" id="IPR008971">
    <property type="entry name" value="HSP40/DnaJ_pept-bd"/>
</dbReference>
<dbReference type="RefSeq" id="WP_237873770.1">
    <property type="nucleotide sequence ID" value="NZ_JAKLTR010000009.1"/>
</dbReference>
<evidence type="ECO:0000313" key="3">
    <source>
        <dbReference type="EMBL" id="MCG2615708.1"/>
    </source>
</evidence>
<dbReference type="Pfam" id="PF00226">
    <property type="entry name" value="DnaJ"/>
    <property type="match status" value="1"/>
</dbReference>
<evidence type="ECO:0000256" key="1">
    <source>
        <dbReference type="ARBA" id="ARBA00023186"/>
    </source>
</evidence>
<dbReference type="InterPro" id="IPR002939">
    <property type="entry name" value="DnaJ_C"/>
</dbReference>
<comment type="caution">
    <text evidence="3">The sequence shown here is derived from an EMBL/GenBank/DDBJ whole genome shotgun (WGS) entry which is preliminary data.</text>
</comment>
<feature type="domain" description="J" evidence="2">
    <location>
        <begin position="4"/>
        <end position="69"/>
    </location>
</feature>
<reference evidence="3" key="1">
    <citation type="submission" date="2022-01" db="EMBL/GenBank/DDBJ databases">
        <authorList>
            <person name="Jo J.-H."/>
            <person name="Im W.-T."/>
        </authorList>
    </citation>
    <scope>NUCLEOTIDE SEQUENCE</scope>
    <source>
        <strain evidence="3">NA20</strain>
    </source>
</reference>
<dbReference type="SUPFAM" id="SSF46565">
    <property type="entry name" value="Chaperone J-domain"/>
    <property type="match status" value="1"/>
</dbReference>
<dbReference type="EMBL" id="JAKLTR010000009">
    <property type="protein sequence ID" value="MCG2615708.1"/>
    <property type="molecule type" value="Genomic_DNA"/>
</dbReference>
<evidence type="ECO:0000313" key="4">
    <source>
        <dbReference type="Proteomes" id="UP001165367"/>
    </source>
</evidence>
<proteinExistence type="predicted"/>
<accession>A0ABS9KTR0</accession>
<keyword evidence="4" id="KW-1185">Reference proteome</keyword>
<dbReference type="SMART" id="SM00271">
    <property type="entry name" value="DnaJ"/>
    <property type="match status" value="1"/>
</dbReference>
<dbReference type="InterPro" id="IPR001623">
    <property type="entry name" value="DnaJ_domain"/>
</dbReference>
<evidence type="ECO:0000259" key="2">
    <source>
        <dbReference type="PROSITE" id="PS50076"/>
    </source>
</evidence>
<sequence>MARDFYAILGVAKTSTAEEIKKAYRKLAIKYHPDKNAGNKEAEEKFKEINDAYEVLSDPDKRKKYDRFGENWNRVGEEQQGGNYYRRGAQGGGQHYGFDGDSSDFFGGDGDYSDLFGSFFGGQNKGGRSRARDIRGTIAISLEDAFQGNAKVFEVNGEKIRIQLKPGAYDGLEIKLAGKGTPGAKNGKAGDLYLVLQIIPHSLYTRAGNDIRQTLPVDLFTAVLGGEVQVSSLGGTLKLKIPAGVQNGKVLRIKGKGMPVYGQTNVFGDLLLNIQVAIPENLTSAQQEQFRQLQESMRG</sequence>
<dbReference type="Gene3D" id="2.60.260.20">
    <property type="entry name" value="Urease metallochaperone UreE, N-terminal domain"/>
    <property type="match status" value="2"/>
</dbReference>
<dbReference type="CDD" id="cd10747">
    <property type="entry name" value="DnaJ_C"/>
    <property type="match status" value="1"/>
</dbReference>
<gene>
    <name evidence="3" type="ORF">LZZ85_15515</name>
</gene>
<dbReference type="SUPFAM" id="SSF49493">
    <property type="entry name" value="HSP40/DnaJ peptide-binding domain"/>
    <property type="match status" value="2"/>
</dbReference>
<dbReference type="InterPro" id="IPR036869">
    <property type="entry name" value="J_dom_sf"/>
</dbReference>
<dbReference type="Pfam" id="PF01556">
    <property type="entry name" value="DnaJ_C"/>
    <property type="match status" value="1"/>
</dbReference>
<name>A0ABS9KTR0_9BACT</name>
<organism evidence="3 4">
    <name type="scientific">Terrimonas ginsenosidimutans</name>
    <dbReference type="NCBI Taxonomy" id="2908004"/>
    <lineage>
        <taxon>Bacteria</taxon>
        <taxon>Pseudomonadati</taxon>
        <taxon>Bacteroidota</taxon>
        <taxon>Chitinophagia</taxon>
        <taxon>Chitinophagales</taxon>
        <taxon>Chitinophagaceae</taxon>
        <taxon>Terrimonas</taxon>
    </lineage>
</organism>
<dbReference type="PROSITE" id="PS50076">
    <property type="entry name" value="DNAJ_2"/>
    <property type="match status" value="1"/>
</dbReference>
<dbReference type="CDD" id="cd06257">
    <property type="entry name" value="DnaJ"/>
    <property type="match status" value="1"/>
</dbReference>
<dbReference type="PANTHER" id="PTHR43096">
    <property type="entry name" value="DNAJ HOMOLOG 1, MITOCHONDRIAL-RELATED"/>
    <property type="match status" value="1"/>
</dbReference>